<feature type="signal peptide" evidence="1">
    <location>
        <begin position="1"/>
        <end position="20"/>
    </location>
</feature>
<accession>A0AAD6HP66</accession>
<keyword evidence="1" id="KW-0732">Signal</keyword>
<evidence type="ECO:0000313" key="3">
    <source>
        <dbReference type="Proteomes" id="UP001215712"/>
    </source>
</evidence>
<name>A0AAD6HP66_9EURO</name>
<sequence length="112" mass="12845">MALKNFVPLALLLLFVAVLAAVGYVAYSIVQDVSKNTREKMERKHVVFSKDGMKVEVKEMKDEEYKDRSQSVLVNMWNHTSFPAYKSRLWDMAGTSGADTQFHAEQRKPHSH</sequence>
<dbReference type="AlphaFoldDB" id="A0AAD6HP66"/>
<dbReference type="Proteomes" id="UP001215712">
    <property type="component" value="Unassembled WGS sequence"/>
</dbReference>
<evidence type="ECO:0000256" key="1">
    <source>
        <dbReference type="SAM" id="SignalP"/>
    </source>
</evidence>
<organism evidence="2 3">
    <name type="scientific">Penicillium malachiteum</name>
    <dbReference type="NCBI Taxonomy" id="1324776"/>
    <lineage>
        <taxon>Eukaryota</taxon>
        <taxon>Fungi</taxon>
        <taxon>Dikarya</taxon>
        <taxon>Ascomycota</taxon>
        <taxon>Pezizomycotina</taxon>
        <taxon>Eurotiomycetes</taxon>
        <taxon>Eurotiomycetidae</taxon>
        <taxon>Eurotiales</taxon>
        <taxon>Aspergillaceae</taxon>
        <taxon>Penicillium</taxon>
    </lineage>
</organism>
<dbReference type="PANTHER" id="PTHR42077">
    <property type="entry name" value="YALI0F30239P"/>
    <property type="match status" value="1"/>
</dbReference>
<feature type="chain" id="PRO_5042107049" evidence="1">
    <location>
        <begin position="21"/>
        <end position="112"/>
    </location>
</feature>
<evidence type="ECO:0000313" key="2">
    <source>
        <dbReference type="EMBL" id="KAJ5728391.1"/>
    </source>
</evidence>
<dbReference type="PANTHER" id="PTHR42077:SF1">
    <property type="entry name" value="YALI0F30239P"/>
    <property type="match status" value="1"/>
</dbReference>
<reference evidence="2" key="2">
    <citation type="submission" date="2023-01" db="EMBL/GenBank/DDBJ databases">
        <authorList>
            <person name="Petersen C."/>
        </authorList>
    </citation>
    <scope>NUCLEOTIDE SEQUENCE</scope>
    <source>
        <strain evidence="2">IBT 17514</strain>
    </source>
</reference>
<comment type="caution">
    <text evidence="2">The sequence shown here is derived from an EMBL/GenBank/DDBJ whole genome shotgun (WGS) entry which is preliminary data.</text>
</comment>
<reference evidence="2" key="1">
    <citation type="journal article" date="2023" name="IMA Fungus">
        <title>Comparative genomic study of the Penicillium genus elucidates a diverse pangenome and 15 lateral gene transfer events.</title>
        <authorList>
            <person name="Petersen C."/>
            <person name="Sorensen T."/>
            <person name="Nielsen M.R."/>
            <person name="Sondergaard T.E."/>
            <person name="Sorensen J.L."/>
            <person name="Fitzpatrick D.A."/>
            <person name="Frisvad J.C."/>
            <person name="Nielsen K.L."/>
        </authorList>
    </citation>
    <scope>NUCLEOTIDE SEQUENCE</scope>
    <source>
        <strain evidence="2">IBT 17514</strain>
    </source>
</reference>
<dbReference type="EMBL" id="JAQJAN010000005">
    <property type="protein sequence ID" value="KAJ5728391.1"/>
    <property type="molecule type" value="Genomic_DNA"/>
</dbReference>
<proteinExistence type="predicted"/>
<protein>
    <submittedName>
        <fullName evidence="2">Uncharacterized protein</fullName>
    </submittedName>
</protein>
<keyword evidence="3" id="KW-1185">Reference proteome</keyword>
<gene>
    <name evidence="2" type="ORF">N7493_004721</name>
</gene>